<accession>A0A120MYI8</accession>
<feature type="transmembrane region" description="Helical" evidence="1">
    <location>
        <begin position="64"/>
        <end position="88"/>
    </location>
</feature>
<organism evidence="2 3">
    <name type="scientific">Mucilaginibacter gotjawali</name>
    <dbReference type="NCBI Taxonomy" id="1550579"/>
    <lineage>
        <taxon>Bacteria</taxon>
        <taxon>Pseudomonadati</taxon>
        <taxon>Bacteroidota</taxon>
        <taxon>Sphingobacteriia</taxon>
        <taxon>Sphingobacteriales</taxon>
        <taxon>Sphingobacteriaceae</taxon>
        <taxon>Mucilaginibacter</taxon>
    </lineage>
</organism>
<keyword evidence="1" id="KW-1133">Transmembrane helix</keyword>
<name>A0A120MYI8_9SPHI</name>
<evidence type="ECO:0000256" key="1">
    <source>
        <dbReference type="SAM" id="Phobius"/>
    </source>
</evidence>
<dbReference type="EMBL" id="AP017313">
    <property type="protein sequence ID" value="BAU53098.1"/>
    <property type="molecule type" value="Genomic_DNA"/>
</dbReference>
<dbReference type="KEGG" id="mgot:MgSA37_01265"/>
<sequence>MLIFAAPVFQLILSIKALKGKTKLNLLWVSFIALILGVLLPVGATFISIYGLPPGTKCATGSVGLVLGGWMITAMTVPIIGIVMSALYHFKHKSGLS</sequence>
<feature type="transmembrane region" description="Helical" evidence="1">
    <location>
        <begin position="27"/>
        <end position="52"/>
    </location>
</feature>
<keyword evidence="1" id="KW-0472">Membrane</keyword>
<evidence type="ECO:0000313" key="3">
    <source>
        <dbReference type="Proteomes" id="UP000218263"/>
    </source>
</evidence>
<dbReference type="Proteomes" id="UP000218263">
    <property type="component" value="Chromosome"/>
</dbReference>
<keyword evidence="1" id="KW-0812">Transmembrane</keyword>
<proteinExistence type="predicted"/>
<reference evidence="2 3" key="1">
    <citation type="submission" date="2015-12" db="EMBL/GenBank/DDBJ databases">
        <title>Genome sequence of Mucilaginibacter gotjawali.</title>
        <authorList>
            <person name="Lee J.S."/>
            <person name="Lee K.C."/>
            <person name="Kim K.K."/>
            <person name="Lee B.W."/>
        </authorList>
    </citation>
    <scope>NUCLEOTIDE SEQUENCE [LARGE SCALE GENOMIC DNA]</scope>
    <source>
        <strain evidence="2 3">SA3-7</strain>
    </source>
</reference>
<protein>
    <submittedName>
        <fullName evidence="2">Uncharacterized protein</fullName>
    </submittedName>
</protein>
<keyword evidence="3" id="KW-1185">Reference proteome</keyword>
<evidence type="ECO:0000313" key="2">
    <source>
        <dbReference type="EMBL" id="BAU53098.1"/>
    </source>
</evidence>
<dbReference type="AlphaFoldDB" id="A0A120MYI8"/>
<gene>
    <name evidence="2" type="ORF">MgSA37_01265</name>
</gene>